<dbReference type="Pfam" id="PF01740">
    <property type="entry name" value="STAS"/>
    <property type="match status" value="1"/>
</dbReference>
<dbReference type="PRINTS" id="PR00344">
    <property type="entry name" value="BCTRLSENSOR"/>
</dbReference>
<dbReference type="SUPFAM" id="SSF47384">
    <property type="entry name" value="Homodimeric domain of signal transducing histidine kinase"/>
    <property type="match status" value="1"/>
</dbReference>
<feature type="domain" description="Histidine kinase" evidence="9">
    <location>
        <begin position="30"/>
        <end position="232"/>
    </location>
</feature>
<evidence type="ECO:0000313" key="12">
    <source>
        <dbReference type="Proteomes" id="UP000186795"/>
    </source>
</evidence>
<dbReference type="EC" id="2.7.13.3" evidence="2"/>
<evidence type="ECO:0000259" key="10">
    <source>
        <dbReference type="PROSITE" id="PS50801"/>
    </source>
</evidence>
<accession>A0A1N7ISI2</accession>
<dbReference type="PROSITE" id="PS50109">
    <property type="entry name" value="HIS_KIN"/>
    <property type="match status" value="1"/>
</dbReference>
<feature type="domain" description="STAS" evidence="10">
    <location>
        <begin position="401"/>
        <end position="513"/>
    </location>
</feature>
<dbReference type="InterPro" id="IPR036513">
    <property type="entry name" value="STAS_dom_sf"/>
</dbReference>
<keyword evidence="7" id="KW-0067">ATP-binding</keyword>
<dbReference type="GO" id="GO:0005524">
    <property type="term" value="F:ATP binding"/>
    <property type="evidence" value="ECO:0007669"/>
    <property type="project" value="UniProtKB-KW"/>
</dbReference>
<gene>
    <name evidence="11" type="ORF">SAMN05421790_101309</name>
</gene>
<dbReference type="PROSITE" id="PS50801">
    <property type="entry name" value="STAS"/>
    <property type="match status" value="1"/>
</dbReference>
<dbReference type="Gene3D" id="3.30.750.24">
    <property type="entry name" value="STAS domain"/>
    <property type="match status" value="1"/>
</dbReference>
<keyword evidence="3" id="KW-0597">Phosphoprotein</keyword>
<dbReference type="RefSeq" id="WP_076522978.1">
    <property type="nucleotide sequence ID" value="NZ_CP048103.1"/>
</dbReference>
<dbReference type="Gene3D" id="1.10.287.130">
    <property type="match status" value="1"/>
</dbReference>
<dbReference type="InterPro" id="IPR036097">
    <property type="entry name" value="HisK_dim/P_sf"/>
</dbReference>
<dbReference type="InterPro" id="IPR002645">
    <property type="entry name" value="STAS_dom"/>
</dbReference>
<evidence type="ECO:0000256" key="8">
    <source>
        <dbReference type="ARBA" id="ARBA00023012"/>
    </source>
</evidence>
<dbReference type="PANTHER" id="PTHR43065:SF10">
    <property type="entry name" value="PEROXIDE STRESS-ACTIVATED HISTIDINE KINASE MAK3"/>
    <property type="match status" value="1"/>
</dbReference>
<evidence type="ECO:0000256" key="2">
    <source>
        <dbReference type="ARBA" id="ARBA00012438"/>
    </source>
</evidence>
<keyword evidence="5" id="KW-0547">Nucleotide-binding</keyword>
<dbReference type="GO" id="GO:0000155">
    <property type="term" value="F:phosphorelay sensor kinase activity"/>
    <property type="evidence" value="ECO:0007669"/>
    <property type="project" value="InterPro"/>
</dbReference>
<evidence type="ECO:0000256" key="1">
    <source>
        <dbReference type="ARBA" id="ARBA00000085"/>
    </source>
</evidence>
<dbReference type="OrthoDB" id="2379721at2"/>
<evidence type="ECO:0000259" key="9">
    <source>
        <dbReference type="PROSITE" id="PS50109"/>
    </source>
</evidence>
<keyword evidence="12" id="KW-1185">Reference proteome</keyword>
<dbReference type="Pfam" id="PF02518">
    <property type="entry name" value="HATPase_c"/>
    <property type="match status" value="1"/>
</dbReference>
<dbReference type="InterPro" id="IPR004358">
    <property type="entry name" value="Sig_transdc_His_kin-like_C"/>
</dbReference>
<evidence type="ECO:0000256" key="3">
    <source>
        <dbReference type="ARBA" id="ARBA00022553"/>
    </source>
</evidence>
<evidence type="ECO:0000313" key="11">
    <source>
        <dbReference type="EMBL" id="SIS40000.1"/>
    </source>
</evidence>
<keyword evidence="8" id="KW-0902">Two-component regulatory system</keyword>
<dbReference type="InterPro" id="IPR005467">
    <property type="entry name" value="His_kinase_dom"/>
</dbReference>
<dbReference type="SMART" id="SM00388">
    <property type="entry name" value="HisKA"/>
    <property type="match status" value="1"/>
</dbReference>
<dbReference type="InterPro" id="IPR003661">
    <property type="entry name" value="HisK_dim/P_dom"/>
</dbReference>
<dbReference type="Pfam" id="PF00512">
    <property type="entry name" value="HisKA"/>
    <property type="match status" value="1"/>
</dbReference>
<organism evidence="11 12">
    <name type="scientific">Kroppenstedtia eburnea</name>
    <dbReference type="NCBI Taxonomy" id="714067"/>
    <lineage>
        <taxon>Bacteria</taxon>
        <taxon>Bacillati</taxon>
        <taxon>Bacillota</taxon>
        <taxon>Bacilli</taxon>
        <taxon>Bacillales</taxon>
        <taxon>Thermoactinomycetaceae</taxon>
        <taxon>Kroppenstedtia</taxon>
    </lineage>
</organism>
<evidence type="ECO:0000256" key="4">
    <source>
        <dbReference type="ARBA" id="ARBA00022679"/>
    </source>
</evidence>
<keyword evidence="4" id="KW-0808">Transferase</keyword>
<sequence length="531" mass="60281">MHFTKEVHTVKETDQVHLNHLAYLGQIAAGIAHEVRNPLTAVKGFLQLLEEQANPDYIYIAKTELNDALATLDSLLQVAKPDPEGETRQSVSLSVELENVLSLFQNQSYSIDVKKVFNDTDATIYGQKNHIKKALFNLVKNAFESIEGEGTITLRHDSNENYVVVSIEDTGVGIPKDQLSLLGTPFFSTKTEGTGMGMAWVYSVIHEHGGYIQVESEENVGTTFTIVMPNNKVNKKRGVIHLALDYNEGLGIKDFFLENRQAFEKRLLNEAVNVRDKIEEINETGNINLLENAYKLVVFIVEEREHELIRFAQREGVAWAKHSLTLAFKLEWIQAIRRTVWDFLFNFDRLSASFNEREEFYKLEKKINESFDQFLHHFFINYSKFKDELIASQREMVERLSVPIIPITPSTSILPLIGQMDLYRMCTIEDQVMAEVGKSHIQTLIIDLSGIAHMEIDVIQHMLKILDGISMMGCKTVITGMRPEVVKGMIHMGLSFERRAETKGTLQQALLDYIFVETGGQDGNPPLRISG</sequence>
<dbReference type="AlphaFoldDB" id="A0A1N7ISI2"/>
<name>A0A1N7ISI2_9BACL</name>
<proteinExistence type="predicted"/>
<dbReference type="InterPro" id="IPR036890">
    <property type="entry name" value="HATPase_C_sf"/>
</dbReference>
<dbReference type="Proteomes" id="UP000186795">
    <property type="component" value="Unassembled WGS sequence"/>
</dbReference>
<dbReference type="Gene3D" id="3.30.565.10">
    <property type="entry name" value="Histidine kinase-like ATPase, C-terminal domain"/>
    <property type="match status" value="1"/>
</dbReference>
<dbReference type="SMART" id="SM00387">
    <property type="entry name" value="HATPase_c"/>
    <property type="match status" value="1"/>
</dbReference>
<evidence type="ECO:0000256" key="5">
    <source>
        <dbReference type="ARBA" id="ARBA00022741"/>
    </source>
</evidence>
<dbReference type="PANTHER" id="PTHR43065">
    <property type="entry name" value="SENSOR HISTIDINE KINASE"/>
    <property type="match status" value="1"/>
</dbReference>
<evidence type="ECO:0000256" key="7">
    <source>
        <dbReference type="ARBA" id="ARBA00022840"/>
    </source>
</evidence>
<dbReference type="SUPFAM" id="SSF55874">
    <property type="entry name" value="ATPase domain of HSP90 chaperone/DNA topoisomerase II/histidine kinase"/>
    <property type="match status" value="1"/>
</dbReference>
<dbReference type="InterPro" id="IPR003594">
    <property type="entry name" value="HATPase_dom"/>
</dbReference>
<keyword evidence="6" id="KW-0418">Kinase</keyword>
<dbReference type="CDD" id="cd00082">
    <property type="entry name" value="HisKA"/>
    <property type="match status" value="1"/>
</dbReference>
<protein>
    <recommendedName>
        <fullName evidence="2">histidine kinase</fullName>
        <ecNumber evidence="2">2.7.13.3</ecNumber>
    </recommendedName>
</protein>
<comment type="catalytic activity">
    <reaction evidence="1">
        <text>ATP + protein L-histidine = ADP + protein N-phospho-L-histidine.</text>
        <dbReference type="EC" id="2.7.13.3"/>
    </reaction>
</comment>
<evidence type="ECO:0000256" key="6">
    <source>
        <dbReference type="ARBA" id="ARBA00022777"/>
    </source>
</evidence>
<dbReference type="EMBL" id="FTOD01000001">
    <property type="protein sequence ID" value="SIS40000.1"/>
    <property type="molecule type" value="Genomic_DNA"/>
</dbReference>
<dbReference type="CDD" id="cd07041">
    <property type="entry name" value="STAS_RsbR_RsbS_like"/>
    <property type="match status" value="1"/>
</dbReference>
<reference evidence="12" key="1">
    <citation type="submission" date="2017-01" db="EMBL/GenBank/DDBJ databases">
        <authorList>
            <person name="Varghese N."/>
            <person name="Submissions S."/>
        </authorList>
    </citation>
    <scope>NUCLEOTIDE SEQUENCE [LARGE SCALE GENOMIC DNA]</scope>
    <source>
        <strain evidence="12">DSM 45196</strain>
    </source>
</reference>
<dbReference type="SUPFAM" id="SSF52091">
    <property type="entry name" value="SpoIIaa-like"/>
    <property type="match status" value="1"/>
</dbReference>